<protein>
    <submittedName>
        <fullName evidence="3">Putative reverse transcriptase, RNA-dependent DNA polymerase</fullName>
    </submittedName>
</protein>
<feature type="non-terminal residue" evidence="3">
    <location>
        <position position="1"/>
    </location>
</feature>
<dbReference type="PANTHER" id="PTHR11439:SF509">
    <property type="entry name" value="RNA-DIRECTED DNA POLYMERASE"/>
    <property type="match status" value="1"/>
</dbReference>
<evidence type="ECO:0000256" key="1">
    <source>
        <dbReference type="SAM" id="Coils"/>
    </source>
</evidence>
<feature type="coiled-coil region" evidence="1">
    <location>
        <begin position="127"/>
        <end position="168"/>
    </location>
</feature>
<keyword evidence="3" id="KW-0548">Nucleotidyltransferase</keyword>
<dbReference type="PANTHER" id="PTHR11439">
    <property type="entry name" value="GAG-POL-RELATED RETROTRANSPOSON"/>
    <property type="match status" value="1"/>
</dbReference>
<comment type="caution">
    <text evidence="3">The sequence shown here is derived from an EMBL/GenBank/DDBJ whole genome shotgun (WGS) entry which is preliminary data.</text>
</comment>
<gene>
    <name evidence="3" type="ORF">Tci_597282</name>
</gene>
<dbReference type="EMBL" id="BKCJ010393047">
    <property type="protein sequence ID" value="GFA25310.1"/>
    <property type="molecule type" value="Genomic_DNA"/>
</dbReference>
<feature type="region of interest" description="Disordered" evidence="2">
    <location>
        <begin position="1"/>
        <end position="44"/>
    </location>
</feature>
<evidence type="ECO:0000256" key="2">
    <source>
        <dbReference type="SAM" id="MobiDB-lite"/>
    </source>
</evidence>
<accession>A0A699JBA4</accession>
<keyword evidence="1" id="KW-0175">Coiled coil</keyword>
<feature type="non-terminal residue" evidence="3">
    <location>
        <position position="631"/>
    </location>
</feature>
<organism evidence="3">
    <name type="scientific">Tanacetum cinerariifolium</name>
    <name type="common">Dalmatian daisy</name>
    <name type="synonym">Chrysanthemum cinerariifolium</name>
    <dbReference type="NCBI Taxonomy" id="118510"/>
    <lineage>
        <taxon>Eukaryota</taxon>
        <taxon>Viridiplantae</taxon>
        <taxon>Streptophyta</taxon>
        <taxon>Embryophyta</taxon>
        <taxon>Tracheophyta</taxon>
        <taxon>Spermatophyta</taxon>
        <taxon>Magnoliopsida</taxon>
        <taxon>eudicotyledons</taxon>
        <taxon>Gunneridae</taxon>
        <taxon>Pentapetalae</taxon>
        <taxon>asterids</taxon>
        <taxon>campanulids</taxon>
        <taxon>Asterales</taxon>
        <taxon>Asteraceae</taxon>
        <taxon>Asteroideae</taxon>
        <taxon>Anthemideae</taxon>
        <taxon>Anthemidinae</taxon>
        <taxon>Tanacetum</taxon>
    </lineage>
</organism>
<dbReference type="GO" id="GO:0003964">
    <property type="term" value="F:RNA-directed DNA polymerase activity"/>
    <property type="evidence" value="ECO:0007669"/>
    <property type="project" value="UniProtKB-KW"/>
</dbReference>
<sequence length="631" mass="69918">GKGSGTPSEPHHTPFPKVDTSHPTTSSIPLPSIPTAPIPPVTQPVTTPIIQYSRRARIAQSSALLTIADEPVSPVRDVSEGEACPTESGFIADQDRATIIKSSTLPYDSAPRVTSLAADEGSMQHNISELTALCTSLQRKYSELQAKFQAQEEEIVKLKDRVKVLEDKEGVAAKQSGDDAPIKGRSINEGEAAAKRISNDSEEIARVLTSMSINEGEAVAERISNDSEEIARVLTSMDAKTVLAGGIDVPTGSGVISTAGPLATVISTSSEVGPTASPIVSRRKRKEVMVESDTPKKKKLQEQIDAQVARELEEQQEKEDMRMNEQITRDAEVARIHAEEELQGMIDILDQSNETIAKYLQEYQDFALELPLEKRIELISDLVEDFIPIGSKEETKRLKRKGLNLEKEQVKKKKSSKETPEIETSTEEFTEEKIKEMMQLVLVEDVYVQALQVKHPIIDWKVHTEDRKSTTGGSQFLGRSLISWQCKKQTIVATLTTKAEYVAAASCCGQVLWIQNQLLDYGLIPLVSKDDTTMMARCKTCLSFSSLRHCGVLSYSWVILYLIYKSYPPVLLSVLSMHEGKFNTDFHPMVDFIAASPLRRNLKLRDEDGIVSIPDLELFENLTLMGYNISQ</sequence>
<proteinExistence type="predicted"/>
<dbReference type="CDD" id="cd09272">
    <property type="entry name" value="RNase_HI_RT_Ty1"/>
    <property type="match status" value="1"/>
</dbReference>
<feature type="region of interest" description="Disordered" evidence="2">
    <location>
        <begin position="272"/>
        <end position="300"/>
    </location>
</feature>
<keyword evidence="3" id="KW-0695">RNA-directed DNA polymerase</keyword>
<dbReference type="AlphaFoldDB" id="A0A699JBA4"/>
<feature type="compositionally biased region" description="Pro residues" evidence="2">
    <location>
        <begin position="31"/>
        <end position="42"/>
    </location>
</feature>
<evidence type="ECO:0000313" key="3">
    <source>
        <dbReference type="EMBL" id="GFA25310.1"/>
    </source>
</evidence>
<name>A0A699JBA4_TANCI</name>
<keyword evidence="3" id="KW-0808">Transferase</keyword>
<feature type="compositionally biased region" description="Low complexity" evidence="2">
    <location>
        <begin position="21"/>
        <end position="30"/>
    </location>
</feature>
<reference evidence="3" key="1">
    <citation type="journal article" date="2019" name="Sci. Rep.">
        <title>Draft genome of Tanacetum cinerariifolium, the natural source of mosquito coil.</title>
        <authorList>
            <person name="Yamashiro T."/>
            <person name="Shiraishi A."/>
            <person name="Satake H."/>
            <person name="Nakayama K."/>
        </authorList>
    </citation>
    <scope>NUCLEOTIDE SEQUENCE</scope>
</reference>